<evidence type="ECO:0000256" key="2">
    <source>
        <dbReference type="ARBA" id="ARBA00022729"/>
    </source>
</evidence>
<name>A0AAN8JJ60_PATCE</name>
<dbReference type="PROSITE" id="PS00018">
    <property type="entry name" value="EF_HAND_1"/>
    <property type="match status" value="2"/>
</dbReference>
<keyword evidence="5" id="KW-0333">Golgi apparatus</keyword>
<evidence type="ECO:0000256" key="3">
    <source>
        <dbReference type="ARBA" id="ARBA00022737"/>
    </source>
</evidence>
<feature type="domain" description="EF-hand" evidence="11">
    <location>
        <begin position="94"/>
        <end position="129"/>
    </location>
</feature>
<evidence type="ECO:0000256" key="6">
    <source>
        <dbReference type="ARBA" id="ARBA00023180"/>
    </source>
</evidence>
<accession>A0AAN8JJ60</accession>
<evidence type="ECO:0000256" key="7">
    <source>
        <dbReference type="ARBA" id="ARBA00023769"/>
    </source>
</evidence>
<evidence type="ECO:0000313" key="13">
    <source>
        <dbReference type="Proteomes" id="UP001347796"/>
    </source>
</evidence>
<evidence type="ECO:0000256" key="5">
    <source>
        <dbReference type="ARBA" id="ARBA00023034"/>
    </source>
</evidence>
<protein>
    <recommendedName>
        <fullName evidence="8">45 kDa calcium-binding protein</fullName>
    </recommendedName>
    <alternativeName>
        <fullName evidence="9">Stromal cell-derived factor 4</fullName>
    </alternativeName>
</protein>
<keyword evidence="2" id="KW-0732">Signal</keyword>
<dbReference type="SUPFAM" id="SSF47473">
    <property type="entry name" value="EF-hand"/>
    <property type="match status" value="2"/>
</dbReference>
<gene>
    <name evidence="12" type="ORF">SNE40_014977</name>
</gene>
<dbReference type="GO" id="GO:0005509">
    <property type="term" value="F:calcium ion binding"/>
    <property type="evidence" value="ECO:0007669"/>
    <property type="project" value="InterPro"/>
</dbReference>
<dbReference type="GO" id="GO:0005783">
    <property type="term" value="C:endoplasmic reticulum"/>
    <property type="evidence" value="ECO:0007669"/>
    <property type="project" value="TreeGrafter"/>
</dbReference>
<dbReference type="GO" id="GO:0005796">
    <property type="term" value="C:Golgi lumen"/>
    <property type="evidence" value="ECO:0007669"/>
    <property type="project" value="UniProtKB-SubCell"/>
</dbReference>
<dbReference type="PANTHER" id="PTHR10827:SF98">
    <property type="entry name" value="45 KDA CALCIUM-BINDING PROTEIN"/>
    <property type="match status" value="1"/>
</dbReference>
<dbReference type="PANTHER" id="PTHR10827">
    <property type="entry name" value="RETICULOCALBIN"/>
    <property type="match status" value="1"/>
</dbReference>
<feature type="transmembrane region" description="Helical" evidence="10">
    <location>
        <begin position="15"/>
        <end position="35"/>
    </location>
</feature>
<dbReference type="InterPro" id="IPR011992">
    <property type="entry name" value="EF-hand-dom_pair"/>
</dbReference>
<comment type="caution">
    <text evidence="12">The sequence shown here is derived from an EMBL/GenBank/DDBJ whole genome shotgun (WGS) entry which is preliminary data.</text>
</comment>
<dbReference type="InterPro" id="IPR002048">
    <property type="entry name" value="EF_hand_dom"/>
</dbReference>
<keyword evidence="4" id="KW-0106">Calcium</keyword>
<dbReference type="InterPro" id="IPR018247">
    <property type="entry name" value="EF_Hand_1_Ca_BS"/>
</dbReference>
<evidence type="ECO:0000313" key="12">
    <source>
        <dbReference type="EMBL" id="KAK6176736.1"/>
    </source>
</evidence>
<dbReference type="PROSITE" id="PS50222">
    <property type="entry name" value="EF_HAND_2"/>
    <property type="match status" value="2"/>
</dbReference>
<keyword evidence="13" id="KW-1185">Reference proteome</keyword>
<dbReference type="AlphaFoldDB" id="A0AAN8JJ60"/>
<proteinExistence type="predicted"/>
<dbReference type="Pfam" id="PF13499">
    <property type="entry name" value="EF-hand_7"/>
    <property type="match status" value="1"/>
</dbReference>
<reference evidence="12 13" key="1">
    <citation type="submission" date="2024-01" db="EMBL/GenBank/DDBJ databases">
        <title>The genome of the rayed Mediterranean limpet Patella caerulea (Linnaeus, 1758).</title>
        <authorList>
            <person name="Anh-Thu Weber A."/>
            <person name="Halstead-Nussloch G."/>
        </authorList>
    </citation>
    <scope>NUCLEOTIDE SEQUENCE [LARGE SCALE GENOMIC DNA]</scope>
    <source>
        <strain evidence="12">AATW-2023a</strain>
        <tissue evidence="12">Whole specimen</tissue>
    </source>
</reference>
<dbReference type="Proteomes" id="UP001347796">
    <property type="component" value="Unassembled WGS sequence"/>
</dbReference>
<dbReference type="Gene3D" id="1.10.238.10">
    <property type="entry name" value="EF-hand"/>
    <property type="match status" value="3"/>
</dbReference>
<evidence type="ECO:0000259" key="11">
    <source>
        <dbReference type="PROSITE" id="PS50222"/>
    </source>
</evidence>
<sequence length="358" mass="42100">MTALLQESISKMHKVLTFHSVFISFCVLFIIKLTYCKPLTFKKDLGDSQLTLDKLKPQDHLDALKMEHDGHINREYHKELFLGNHEDMEKDAQNADSKLKDIFYRVDGDKDEFLTEAELESWIKLKMEEHFDEALQENDEIFEHLDPDKNGKIHWKEYYVHFLLAMDIPEDTARKHVTDYDQIDLDSNAKEDLIRYKFRWTDADEDPADNELTKLEFLAFRHPEQAPKTLKNMVSSIINTLDLNDDHILSEEEFTALPPGEVEEQDQRDLDQQWQAERKKEFQLAVDTNHDGKATEEELKKYLDPKNPLQAVMEARNLINLIDVNKDGKLSLTEIMNRKDIFLSSKICDFARNLHDEF</sequence>
<keyword evidence="10" id="KW-0472">Membrane</keyword>
<evidence type="ECO:0000256" key="8">
    <source>
        <dbReference type="ARBA" id="ARBA00023817"/>
    </source>
</evidence>
<dbReference type="CDD" id="cd16225">
    <property type="entry name" value="EFh_CREC_cab45"/>
    <property type="match status" value="1"/>
</dbReference>
<evidence type="ECO:0000256" key="1">
    <source>
        <dbReference type="ARBA" id="ARBA00022723"/>
    </source>
</evidence>
<keyword evidence="10" id="KW-1133">Transmembrane helix</keyword>
<organism evidence="12 13">
    <name type="scientific">Patella caerulea</name>
    <name type="common">Rayed Mediterranean limpet</name>
    <dbReference type="NCBI Taxonomy" id="87958"/>
    <lineage>
        <taxon>Eukaryota</taxon>
        <taxon>Metazoa</taxon>
        <taxon>Spiralia</taxon>
        <taxon>Lophotrochozoa</taxon>
        <taxon>Mollusca</taxon>
        <taxon>Gastropoda</taxon>
        <taxon>Patellogastropoda</taxon>
        <taxon>Patelloidea</taxon>
        <taxon>Patellidae</taxon>
        <taxon>Patella</taxon>
    </lineage>
</organism>
<keyword evidence="1" id="KW-0479">Metal-binding</keyword>
<dbReference type="InterPro" id="IPR027240">
    <property type="entry name" value="CAB45_EFh"/>
</dbReference>
<evidence type="ECO:0000256" key="4">
    <source>
        <dbReference type="ARBA" id="ARBA00022837"/>
    </source>
</evidence>
<feature type="domain" description="EF-hand" evidence="11">
    <location>
        <begin position="133"/>
        <end position="168"/>
    </location>
</feature>
<keyword evidence="3" id="KW-0677">Repeat</keyword>
<keyword evidence="6" id="KW-0325">Glycoprotein</keyword>
<comment type="subcellular location">
    <subcellularLocation>
        <location evidence="7">Golgi apparatus lumen</location>
    </subcellularLocation>
</comment>
<dbReference type="GO" id="GO:0017156">
    <property type="term" value="P:calcium-ion regulated exocytosis"/>
    <property type="evidence" value="ECO:0007669"/>
    <property type="project" value="TreeGrafter"/>
</dbReference>
<evidence type="ECO:0000256" key="9">
    <source>
        <dbReference type="ARBA" id="ARBA00031511"/>
    </source>
</evidence>
<keyword evidence="10" id="KW-0812">Transmembrane</keyword>
<dbReference type="EMBL" id="JAZGQO010000010">
    <property type="protein sequence ID" value="KAK6176736.1"/>
    <property type="molecule type" value="Genomic_DNA"/>
</dbReference>
<dbReference type="Pfam" id="PF13202">
    <property type="entry name" value="EF-hand_5"/>
    <property type="match status" value="1"/>
</dbReference>
<evidence type="ECO:0000256" key="10">
    <source>
        <dbReference type="SAM" id="Phobius"/>
    </source>
</evidence>
<dbReference type="SMART" id="SM00054">
    <property type="entry name" value="EFh"/>
    <property type="match status" value="3"/>
</dbReference>